<gene>
    <name evidence="9" type="ORF">BLA24_06495</name>
</gene>
<evidence type="ECO:0000256" key="7">
    <source>
        <dbReference type="ARBA" id="ARBA00023136"/>
    </source>
</evidence>
<dbReference type="AlphaFoldDB" id="A0A2G1XMN1"/>
<reference evidence="9 10" key="1">
    <citation type="journal article" date="2017" name="Biochemistry">
        <title>Identification of the Biosynthetic Pathway for the Antibiotic Bicyclomycin.</title>
        <authorList>
            <person name="Patteson J."/>
            <person name="Cai W."/>
            <person name="Johnson R.A."/>
            <person name="Santa Maria K."/>
            <person name="Li B."/>
        </authorList>
    </citation>
    <scope>NUCLEOTIDE SEQUENCE [LARGE SCALE GENOMIC DNA]</scope>
    <source>
        <strain evidence="9 10">ATCC 21532</strain>
    </source>
</reference>
<comment type="caution">
    <text evidence="9">The sequence shown here is derived from an EMBL/GenBank/DDBJ whole genome shotgun (WGS) entry which is preliminary data.</text>
</comment>
<keyword evidence="7 8" id="KW-0472">Membrane</keyword>
<feature type="transmembrane region" description="Helical" evidence="8">
    <location>
        <begin position="12"/>
        <end position="35"/>
    </location>
</feature>
<accession>A0A2G1XMN1</accession>
<dbReference type="RefSeq" id="WP_099198210.1">
    <property type="nucleotide sequence ID" value="NZ_NHZO01000081.1"/>
</dbReference>
<feature type="transmembrane region" description="Helical" evidence="8">
    <location>
        <begin position="424"/>
        <end position="446"/>
    </location>
</feature>
<feature type="transmembrane region" description="Helical" evidence="8">
    <location>
        <begin position="243"/>
        <end position="264"/>
    </location>
</feature>
<dbReference type="GO" id="GO:0016763">
    <property type="term" value="F:pentosyltransferase activity"/>
    <property type="evidence" value="ECO:0007669"/>
    <property type="project" value="TreeGrafter"/>
</dbReference>
<dbReference type="EMBL" id="NHZO01000081">
    <property type="protein sequence ID" value="PHQ52431.1"/>
    <property type="molecule type" value="Genomic_DNA"/>
</dbReference>
<feature type="transmembrane region" description="Helical" evidence="8">
    <location>
        <begin position="80"/>
        <end position="100"/>
    </location>
</feature>
<evidence type="ECO:0000256" key="4">
    <source>
        <dbReference type="ARBA" id="ARBA00022679"/>
    </source>
</evidence>
<organism evidence="9 10">
    <name type="scientific">Streptomyces cinnamoneus</name>
    <name type="common">Streptoverticillium cinnamoneum</name>
    <dbReference type="NCBI Taxonomy" id="53446"/>
    <lineage>
        <taxon>Bacteria</taxon>
        <taxon>Bacillati</taxon>
        <taxon>Actinomycetota</taxon>
        <taxon>Actinomycetes</taxon>
        <taxon>Kitasatosporales</taxon>
        <taxon>Streptomycetaceae</taxon>
        <taxon>Streptomyces</taxon>
        <taxon>Streptomyces cinnamoneus group</taxon>
    </lineage>
</organism>
<keyword evidence="6 8" id="KW-1133">Transmembrane helix</keyword>
<feature type="transmembrane region" description="Helical" evidence="8">
    <location>
        <begin position="395"/>
        <end position="412"/>
    </location>
</feature>
<evidence type="ECO:0000313" key="10">
    <source>
        <dbReference type="Proteomes" id="UP000222531"/>
    </source>
</evidence>
<dbReference type="PANTHER" id="PTHR33908">
    <property type="entry name" value="MANNOSYLTRANSFERASE YKCB-RELATED"/>
    <property type="match status" value="1"/>
</dbReference>
<evidence type="ECO:0000256" key="3">
    <source>
        <dbReference type="ARBA" id="ARBA00022676"/>
    </source>
</evidence>
<evidence type="ECO:0000256" key="5">
    <source>
        <dbReference type="ARBA" id="ARBA00022692"/>
    </source>
</evidence>
<feature type="transmembrane region" description="Helical" evidence="8">
    <location>
        <begin position="332"/>
        <end position="352"/>
    </location>
</feature>
<keyword evidence="10" id="KW-1185">Reference proteome</keyword>
<sequence>MLKSSPYVRRWALVVAVVSVTAAVAQQLLIIAGFGGWLPGWQPWPCLLLAVPSFLIALRSGATVACPAPLLKGAEVIRRVPVGVCVLGVLVLTAFVWASLQEHEPHFGHEEAVYANKARSWLEGTPDAGWGLYRPVGLPALGYVALTVHNSVGTLRVVALCVVLFTLTVTYVVAARWTTPRRAVVVTLLLLGGLGFLRRVPEFLNDIGSTGLLLMVVFLVALAQEKPRSRAVLGLPFVIVPAFYFRYGVVGNLLAVFLAALVAYGPRAWAAQWRRLLWAVLLVALGLVPHLVHAVRATGSPLGVMTRATSQANRAFFGDGLLYYAATFPYRLAGDLGAVVMVAGILALVAAVRRVRSAGPSTIERSEDRRRVFLGLTALFMFVVLGCTSHGEPRFVYVPVVLLTVLGVQNLAERSGRWSAQTLTAVGVLASLSVLVTAQVVGHGAMRGPSRLSESTVPVARSLTSDRPCLVVSGYEPEMGWYSGCDAVTYAQYEERAVPPDMRVTLVLFERGRLQPGPTAVKELVGDREVTTSVRDTDGSLGTARAITFREGRRP</sequence>
<dbReference type="GO" id="GO:0009103">
    <property type="term" value="P:lipopolysaccharide biosynthetic process"/>
    <property type="evidence" value="ECO:0007669"/>
    <property type="project" value="UniProtKB-ARBA"/>
</dbReference>
<proteinExistence type="predicted"/>
<feature type="transmembrane region" description="Helical" evidence="8">
    <location>
        <begin position="276"/>
        <end position="295"/>
    </location>
</feature>
<dbReference type="OrthoDB" id="4098437at2"/>
<evidence type="ECO:0000313" key="9">
    <source>
        <dbReference type="EMBL" id="PHQ52431.1"/>
    </source>
</evidence>
<dbReference type="Proteomes" id="UP000222531">
    <property type="component" value="Unassembled WGS sequence"/>
</dbReference>
<evidence type="ECO:0000256" key="6">
    <source>
        <dbReference type="ARBA" id="ARBA00022989"/>
    </source>
</evidence>
<protein>
    <submittedName>
        <fullName evidence="9">Uncharacterized protein</fullName>
    </submittedName>
</protein>
<keyword evidence="3" id="KW-0328">Glycosyltransferase</keyword>
<feature type="transmembrane region" description="Helical" evidence="8">
    <location>
        <begin position="155"/>
        <end position="174"/>
    </location>
</feature>
<feature type="transmembrane region" description="Helical" evidence="8">
    <location>
        <begin position="372"/>
        <end position="389"/>
    </location>
</feature>
<dbReference type="GO" id="GO:0005886">
    <property type="term" value="C:plasma membrane"/>
    <property type="evidence" value="ECO:0007669"/>
    <property type="project" value="UniProtKB-SubCell"/>
</dbReference>
<keyword evidence="2" id="KW-1003">Cell membrane</keyword>
<feature type="transmembrane region" description="Helical" evidence="8">
    <location>
        <begin position="204"/>
        <end position="223"/>
    </location>
</feature>
<keyword evidence="5 8" id="KW-0812">Transmembrane</keyword>
<dbReference type="InterPro" id="IPR050297">
    <property type="entry name" value="LipidA_mod_glycosyltrf_83"/>
</dbReference>
<dbReference type="PANTHER" id="PTHR33908:SF11">
    <property type="entry name" value="MEMBRANE PROTEIN"/>
    <property type="match status" value="1"/>
</dbReference>
<name>A0A2G1XMN1_STRCJ</name>
<evidence type="ECO:0000256" key="8">
    <source>
        <dbReference type="SAM" id="Phobius"/>
    </source>
</evidence>
<evidence type="ECO:0000256" key="2">
    <source>
        <dbReference type="ARBA" id="ARBA00022475"/>
    </source>
</evidence>
<keyword evidence="4" id="KW-0808">Transferase</keyword>
<feature type="transmembrane region" description="Helical" evidence="8">
    <location>
        <begin position="47"/>
        <end position="68"/>
    </location>
</feature>
<evidence type="ECO:0000256" key="1">
    <source>
        <dbReference type="ARBA" id="ARBA00004651"/>
    </source>
</evidence>
<comment type="subcellular location">
    <subcellularLocation>
        <location evidence="1">Cell membrane</location>
        <topology evidence="1">Multi-pass membrane protein</topology>
    </subcellularLocation>
</comment>